<gene>
    <name evidence="1" type="ORF">HHI36_015670</name>
</gene>
<name>A0ABD2N683_9CUCU</name>
<evidence type="ECO:0000313" key="1">
    <source>
        <dbReference type="EMBL" id="KAL3274261.1"/>
    </source>
</evidence>
<reference evidence="1 2" key="1">
    <citation type="journal article" date="2021" name="BMC Biol.">
        <title>Horizontally acquired antibacterial genes associated with adaptive radiation of ladybird beetles.</title>
        <authorList>
            <person name="Li H.S."/>
            <person name="Tang X.F."/>
            <person name="Huang Y.H."/>
            <person name="Xu Z.Y."/>
            <person name="Chen M.L."/>
            <person name="Du X.Y."/>
            <person name="Qiu B.Y."/>
            <person name="Chen P.T."/>
            <person name="Zhang W."/>
            <person name="Slipinski A."/>
            <person name="Escalona H.E."/>
            <person name="Waterhouse R.M."/>
            <person name="Zwick A."/>
            <person name="Pang H."/>
        </authorList>
    </citation>
    <scope>NUCLEOTIDE SEQUENCE [LARGE SCALE GENOMIC DNA]</scope>
    <source>
        <strain evidence="1">SYSU2018</strain>
    </source>
</reference>
<dbReference type="Proteomes" id="UP001516400">
    <property type="component" value="Unassembled WGS sequence"/>
</dbReference>
<dbReference type="AlphaFoldDB" id="A0ABD2N683"/>
<comment type="caution">
    <text evidence="1">The sequence shown here is derived from an EMBL/GenBank/DDBJ whole genome shotgun (WGS) entry which is preliminary data.</text>
</comment>
<accession>A0ABD2N683</accession>
<organism evidence="1 2">
    <name type="scientific">Cryptolaemus montrouzieri</name>
    <dbReference type="NCBI Taxonomy" id="559131"/>
    <lineage>
        <taxon>Eukaryota</taxon>
        <taxon>Metazoa</taxon>
        <taxon>Ecdysozoa</taxon>
        <taxon>Arthropoda</taxon>
        <taxon>Hexapoda</taxon>
        <taxon>Insecta</taxon>
        <taxon>Pterygota</taxon>
        <taxon>Neoptera</taxon>
        <taxon>Endopterygota</taxon>
        <taxon>Coleoptera</taxon>
        <taxon>Polyphaga</taxon>
        <taxon>Cucujiformia</taxon>
        <taxon>Coccinelloidea</taxon>
        <taxon>Coccinellidae</taxon>
        <taxon>Scymninae</taxon>
        <taxon>Scymnini</taxon>
        <taxon>Cryptolaemus</taxon>
    </lineage>
</organism>
<proteinExistence type="predicted"/>
<keyword evidence="2" id="KW-1185">Reference proteome</keyword>
<sequence length="130" mass="14349">MILTAPPPSYCRIRLPTAAVRLWGEFPNPSYFLRRDEVQTRLVDLLPDAAGSDTPNSCLHVDESILYGVAGKLVNAATLMDLGSILRFSDPRDLRTTIVSQSYIQASISIRNIILLVTVGVDSWPSSLEF</sequence>
<dbReference type="EMBL" id="JABFTP020000062">
    <property type="protein sequence ID" value="KAL3274261.1"/>
    <property type="molecule type" value="Genomic_DNA"/>
</dbReference>
<protein>
    <submittedName>
        <fullName evidence="1">Uncharacterized protein</fullName>
    </submittedName>
</protein>
<evidence type="ECO:0000313" key="2">
    <source>
        <dbReference type="Proteomes" id="UP001516400"/>
    </source>
</evidence>